<dbReference type="InterPro" id="IPR003593">
    <property type="entry name" value="AAA+_ATPase"/>
</dbReference>
<proteinExistence type="predicted"/>
<dbReference type="Proteomes" id="UP000280547">
    <property type="component" value="Segment"/>
</dbReference>
<gene>
    <name evidence="3" type="primary">145</name>
    <name evidence="3" type="ORF">SEA_OCTOBIEN14_145</name>
</gene>
<feature type="compositionally biased region" description="Low complexity" evidence="1">
    <location>
        <begin position="42"/>
        <end position="65"/>
    </location>
</feature>
<evidence type="ECO:0000313" key="4">
    <source>
        <dbReference type="Proteomes" id="UP000280547"/>
    </source>
</evidence>
<evidence type="ECO:0000313" key="3">
    <source>
        <dbReference type="EMBL" id="AYR03277.1"/>
    </source>
</evidence>
<evidence type="ECO:0000256" key="1">
    <source>
        <dbReference type="SAM" id="MobiDB-lite"/>
    </source>
</evidence>
<dbReference type="SMART" id="SM00382">
    <property type="entry name" value="AAA"/>
    <property type="match status" value="1"/>
</dbReference>
<dbReference type="Pfam" id="PF07728">
    <property type="entry name" value="AAA_5"/>
    <property type="match status" value="1"/>
</dbReference>
<dbReference type="EMBL" id="MH976515">
    <property type="protein sequence ID" value="AYR03277.1"/>
    <property type="molecule type" value="Genomic_DNA"/>
</dbReference>
<feature type="domain" description="AAA+ ATPase" evidence="2">
    <location>
        <begin position="143"/>
        <end position="290"/>
    </location>
</feature>
<dbReference type="CDD" id="cd00009">
    <property type="entry name" value="AAA"/>
    <property type="match status" value="1"/>
</dbReference>
<accession>A0A3G3MAX8</accession>
<reference evidence="3 4" key="1">
    <citation type="submission" date="2018-09" db="EMBL/GenBank/DDBJ databases">
        <authorList>
            <person name="Amanuel B.M."/>
            <person name="Anspach C.J."/>
            <person name="Chiquito R.J."/>
            <person name="Gales J.M."/>
            <person name="Hall T."/>
            <person name="Hotaki K."/>
            <person name="Lozano B."/>
            <person name="Mugisha B."/>
            <person name="Fogarty M.P."/>
            <person name="Leadon S.A."/>
            <person name="Molloy S.D."/>
            <person name="Garlena R.A."/>
            <person name="Russell D.A."/>
            <person name="Pope W.H."/>
            <person name="Jacobs-Sera D."/>
            <person name="Hatfull G.F."/>
        </authorList>
    </citation>
    <scope>NUCLEOTIDE SEQUENCE [LARGE SCALE GENOMIC DNA]</scope>
</reference>
<dbReference type="InterPro" id="IPR027417">
    <property type="entry name" value="P-loop_NTPase"/>
</dbReference>
<dbReference type="Gene3D" id="3.40.50.300">
    <property type="entry name" value="P-loop containing nucleotide triphosphate hydrolases"/>
    <property type="match status" value="1"/>
</dbReference>
<dbReference type="KEGG" id="vg:70080925"/>
<feature type="region of interest" description="Disordered" evidence="1">
    <location>
        <begin position="38"/>
        <end position="65"/>
    </location>
</feature>
<dbReference type="GO" id="GO:0005524">
    <property type="term" value="F:ATP binding"/>
    <property type="evidence" value="ECO:0007669"/>
    <property type="project" value="InterPro"/>
</dbReference>
<protein>
    <submittedName>
        <fullName evidence="3">AAA-ATPase</fullName>
    </submittedName>
</protein>
<dbReference type="GO" id="GO:0016887">
    <property type="term" value="F:ATP hydrolysis activity"/>
    <property type="evidence" value="ECO:0007669"/>
    <property type="project" value="InterPro"/>
</dbReference>
<dbReference type="SUPFAM" id="SSF52540">
    <property type="entry name" value="P-loop containing nucleoside triphosphate hydrolases"/>
    <property type="match status" value="1"/>
</dbReference>
<name>A0A3G3MAX8_9CAUD</name>
<dbReference type="InterPro" id="IPR011704">
    <property type="entry name" value="ATPase_dyneun-rel_AAA"/>
</dbReference>
<dbReference type="RefSeq" id="YP_010246384.1">
    <property type="nucleotide sequence ID" value="NC_060134.1"/>
</dbReference>
<keyword evidence="4" id="KW-1185">Reference proteome</keyword>
<dbReference type="GeneID" id="70080925"/>
<evidence type="ECO:0000259" key="2">
    <source>
        <dbReference type="SMART" id="SM00382"/>
    </source>
</evidence>
<organism evidence="3 4">
    <name type="scientific">Gordonia phage Octobien14</name>
    <dbReference type="NCBI Taxonomy" id="2483673"/>
    <lineage>
        <taxon>Viruses</taxon>
        <taxon>Duplodnaviria</taxon>
        <taxon>Heunggongvirae</taxon>
        <taxon>Uroviricota</taxon>
        <taxon>Caudoviricetes</taxon>
        <taxon>Deeyouvirinae</taxon>
        <taxon>Octobienvirus</taxon>
        <taxon>Octobienvirus octobien14</taxon>
    </lineage>
</organism>
<sequence>MCGDESKAYFAKDDVTGQENIRVHERNGVLVKHTCDRDTEAPEAPAEAPKAPAEVPAPKAPATEAPADNRMAAIESLLGLLTAAPQIDKAQVEAIAREVATEVTKGIVMPETIIYQPSGDGAEPKRKQGAHPKLATVAKLLTIGQDVYAYGPAGTGKSTLAMHAAELLGVEFGAISFGPQTPQSALVGFMSATGTYVSTVFRERYEHGGVFLADEMDACNPAVLVTLNGALANGVCAFPDGMVKRHPEFKFVGAGNTNMMGATRQYNARAKVDSATADRFGFVKVELDPTVERAMCEAVAEPAHVDRVLTFVAKVRKNIESTGTDAVVSPRASKAMCEMLSAGFSWDEAVDMRIRKGMDDNTWRKVSA</sequence>